<dbReference type="GO" id="GO:0044780">
    <property type="term" value="P:bacterial-type flagellum assembly"/>
    <property type="evidence" value="ECO:0007669"/>
    <property type="project" value="InterPro"/>
</dbReference>
<dbReference type="Gene3D" id="1.20.58.300">
    <property type="entry name" value="FlgN-like"/>
    <property type="match status" value="1"/>
</dbReference>
<keyword evidence="1" id="KW-1005">Bacterial flagellum biogenesis</keyword>
<dbReference type="InterPro" id="IPR007809">
    <property type="entry name" value="FlgN-like"/>
</dbReference>
<evidence type="ECO:0000313" key="4">
    <source>
        <dbReference type="Proteomes" id="UP001154312"/>
    </source>
</evidence>
<evidence type="ECO:0000256" key="1">
    <source>
        <dbReference type="ARBA" id="ARBA00022795"/>
    </source>
</evidence>
<organism evidence="3 4">
    <name type="scientific">Pelotomaculum isophthalicicum JI</name>
    <dbReference type="NCBI Taxonomy" id="947010"/>
    <lineage>
        <taxon>Bacteria</taxon>
        <taxon>Bacillati</taxon>
        <taxon>Bacillota</taxon>
        <taxon>Clostridia</taxon>
        <taxon>Eubacteriales</taxon>
        <taxon>Desulfotomaculaceae</taxon>
        <taxon>Pelotomaculum</taxon>
    </lineage>
</organism>
<accession>A0A9X4JWH9</accession>
<name>A0A9X4JWH9_9FIRM</name>
<dbReference type="EMBL" id="JAKOAV010000024">
    <property type="protein sequence ID" value="MDF9409133.1"/>
    <property type="molecule type" value="Genomic_DNA"/>
</dbReference>
<reference evidence="3" key="1">
    <citation type="submission" date="2022-02" db="EMBL/GenBank/DDBJ databases">
        <authorList>
            <person name="Leng L."/>
        </authorList>
    </citation>
    <scope>NUCLEOTIDE SEQUENCE</scope>
    <source>
        <strain evidence="3">JI</strain>
    </source>
</reference>
<dbReference type="Pfam" id="PF05130">
    <property type="entry name" value="FlgN"/>
    <property type="match status" value="1"/>
</dbReference>
<gene>
    <name evidence="3" type="ORF">L7E55_12325</name>
</gene>
<dbReference type="SUPFAM" id="SSF140566">
    <property type="entry name" value="FlgN-like"/>
    <property type="match status" value="1"/>
</dbReference>
<evidence type="ECO:0000313" key="3">
    <source>
        <dbReference type="EMBL" id="MDF9409133.1"/>
    </source>
</evidence>
<dbReference type="Proteomes" id="UP001154312">
    <property type="component" value="Unassembled WGS sequence"/>
</dbReference>
<feature type="coiled-coil region" evidence="2">
    <location>
        <begin position="46"/>
        <end position="73"/>
    </location>
</feature>
<comment type="caution">
    <text evidence="3">The sequence shown here is derived from an EMBL/GenBank/DDBJ whole genome shotgun (WGS) entry which is preliminary data.</text>
</comment>
<dbReference type="AlphaFoldDB" id="A0A9X4JWH9"/>
<keyword evidence="3" id="KW-0969">Cilium</keyword>
<keyword evidence="3" id="KW-0282">Flagellum</keyword>
<keyword evidence="2" id="KW-0175">Coiled coil</keyword>
<sequence>MNNRPGGKTLDLLVDCLTREDGLMAGLYSVCEEQMAALRDNDVGAIEEAVKRVNSLIADMTAAEEERQRIQAALDTELGLSPGSRLADVLPYASGEIREKLDILLKGMRSKADLLREVNKINAIMTRRALTLNRIMLNAINQGEGLTYGVDGGVGQGSFKKLLVNKTV</sequence>
<dbReference type="RefSeq" id="WP_277444577.1">
    <property type="nucleotide sequence ID" value="NZ_JAKOAV010000024.1"/>
</dbReference>
<dbReference type="InterPro" id="IPR036679">
    <property type="entry name" value="FlgN-like_sf"/>
</dbReference>
<keyword evidence="4" id="KW-1185">Reference proteome</keyword>
<evidence type="ECO:0000256" key="2">
    <source>
        <dbReference type="SAM" id="Coils"/>
    </source>
</evidence>
<keyword evidence="3" id="KW-0966">Cell projection</keyword>
<protein>
    <submittedName>
        <fullName evidence="3">Flagellar protein FlgN</fullName>
    </submittedName>
</protein>
<proteinExistence type="predicted"/>